<accession>A0A0A9H992</accession>
<evidence type="ECO:0000313" key="2">
    <source>
        <dbReference type="EMBL" id="JAE33312.1"/>
    </source>
</evidence>
<protein>
    <submittedName>
        <fullName evidence="2">Uncharacterized protein</fullName>
    </submittedName>
</protein>
<dbReference type="AlphaFoldDB" id="A0A0A9H992"/>
<proteinExistence type="predicted"/>
<name>A0A0A9H992_ARUDO</name>
<feature type="region of interest" description="Disordered" evidence="1">
    <location>
        <begin position="1"/>
        <end position="23"/>
    </location>
</feature>
<reference evidence="2" key="1">
    <citation type="submission" date="2014-09" db="EMBL/GenBank/DDBJ databases">
        <authorList>
            <person name="Magalhaes I.L.F."/>
            <person name="Oliveira U."/>
            <person name="Santos F.R."/>
            <person name="Vidigal T.H.D.A."/>
            <person name="Brescovit A.D."/>
            <person name="Santos A.J."/>
        </authorList>
    </citation>
    <scope>NUCLEOTIDE SEQUENCE</scope>
    <source>
        <tissue evidence="2">Shoot tissue taken approximately 20 cm above the soil surface</tissue>
    </source>
</reference>
<reference evidence="2" key="2">
    <citation type="journal article" date="2015" name="Data Brief">
        <title>Shoot transcriptome of the giant reed, Arundo donax.</title>
        <authorList>
            <person name="Barrero R.A."/>
            <person name="Guerrero F.D."/>
            <person name="Moolhuijzen P."/>
            <person name="Goolsby J.A."/>
            <person name="Tidwell J."/>
            <person name="Bellgard S.E."/>
            <person name="Bellgard M.I."/>
        </authorList>
    </citation>
    <scope>NUCLEOTIDE SEQUENCE</scope>
    <source>
        <tissue evidence="2">Shoot tissue taken approximately 20 cm above the soil surface</tissue>
    </source>
</reference>
<sequence length="51" mass="5853">MAAATASFWQGRLPHQQSRRRDLPLPPQSVSFFDLNFLSHSLSSNQKLVHF</sequence>
<evidence type="ECO:0000256" key="1">
    <source>
        <dbReference type="SAM" id="MobiDB-lite"/>
    </source>
</evidence>
<organism evidence="2">
    <name type="scientific">Arundo donax</name>
    <name type="common">Giant reed</name>
    <name type="synonym">Donax arundinaceus</name>
    <dbReference type="NCBI Taxonomy" id="35708"/>
    <lineage>
        <taxon>Eukaryota</taxon>
        <taxon>Viridiplantae</taxon>
        <taxon>Streptophyta</taxon>
        <taxon>Embryophyta</taxon>
        <taxon>Tracheophyta</taxon>
        <taxon>Spermatophyta</taxon>
        <taxon>Magnoliopsida</taxon>
        <taxon>Liliopsida</taxon>
        <taxon>Poales</taxon>
        <taxon>Poaceae</taxon>
        <taxon>PACMAD clade</taxon>
        <taxon>Arundinoideae</taxon>
        <taxon>Arundineae</taxon>
        <taxon>Arundo</taxon>
    </lineage>
</organism>
<dbReference type="EMBL" id="GBRH01164584">
    <property type="protein sequence ID" value="JAE33312.1"/>
    <property type="molecule type" value="Transcribed_RNA"/>
</dbReference>